<dbReference type="SFLD" id="SFLDS00029">
    <property type="entry name" value="Radical_SAM"/>
    <property type="match status" value="1"/>
</dbReference>
<evidence type="ECO:0000256" key="8">
    <source>
        <dbReference type="HAMAP-Rule" id="MF_00917"/>
    </source>
</evidence>
<dbReference type="OrthoDB" id="7980at2157"/>
<evidence type="ECO:0000256" key="3">
    <source>
        <dbReference type="ARBA" id="ARBA00022723"/>
    </source>
</evidence>
<dbReference type="EC" id="4.3.99.3" evidence="8"/>
<sequence length="247" mass="27785">MLIPLKKPSNGGFEIKTRISEIFSSIQGEGKLLGRRQVFVRFTGCNLNCNYCDTSLSRDPGYGEEFDIDALYEKINELITPDFHSISFTGGEPLLHADFIKEFLEKYPLPALLETNGSLPDEMAKLTELVQYVSMDVKLPEHEAVSDWDDLMNQEIKSIKLLIKKGINSYCKLVVQPSTTTDTVACIAARIRDEIQDTSKISLVVQPVSPLELWAGKTHKLLEISEKAGEYLDVLTIPQVHKLLNLR</sequence>
<feature type="binding site" evidence="8">
    <location>
        <position position="54"/>
    </location>
    <ligand>
        <name>Mg(2+)</name>
        <dbReference type="ChEBI" id="CHEBI:18420"/>
    </ligand>
</feature>
<name>K2RE57_METFP</name>
<evidence type="ECO:0000256" key="1">
    <source>
        <dbReference type="ARBA" id="ARBA00022485"/>
    </source>
</evidence>
<comment type="catalytic activity">
    <reaction evidence="8">
        <text>6-carboxy-5,6,7,8-tetrahydropterin + H(+) = 7-carboxy-7-carbaguanine + NH4(+)</text>
        <dbReference type="Rhea" id="RHEA:27974"/>
        <dbReference type="ChEBI" id="CHEBI:15378"/>
        <dbReference type="ChEBI" id="CHEBI:28938"/>
        <dbReference type="ChEBI" id="CHEBI:61032"/>
        <dbReference type="ChEBI" id="CHEBI:61036"/>
        <dbReference type="EC" id="4.3.99.3"/>
    </reaction>
</comment>
<keyword evidence="7 8" id="KW-0456">Lyase</keyword>
<dbReference type="GO" id="GO:0000287">
    <property type="term" value="F:magnesium ion binding"/>
    <property type="evidence" value="ECO:0007669"/>
    <property type="project" value="UniProtKB-UniRule"/>
</dbReference>
<protein>
    <recommendedName>
        <fullName evidence="8">7-carboxy-7-deazaguanine synthase</fullName>
        <shortName evidence="8">CDG synthase</shortName>
        <ecNumber evidence="8">4.3.99.3</ecNumber>
    </recommendedName>
    <alternativeName>
        <fullName evidence="8">Archaeosine biosynthesis protein QueE</fullName>
    </alternativeName>
</protein>
<evidence type="ECO:0000256" key="5">
    <source>
        <dbReference type="ARBA" id="ARBA00023004"/>
    </source>
</evidence>
<feature type="binding site" evidence="8">
    <location>
        <position position="52"/>
    </location>
    <ligand>
        <name>[4Fe-4S] cluster</name>
        <dbReference type="ChEBI" id="CHEBI:49883"/>
        <note>4Fe-4S-S-AdoMet</note>
    </ligand>
</feature>
<feature type="binding site" evidence="8">
    <location>
        <position position="91"/>
    </location>
    <ligand>
        <name>S-adenosyl-L-methionine</name>
        <dbReference type="ChEBI" id="CHEBI:59789"/>
    </ligand>
</feature>
<keyword evidence="5 8" id="KW-0408">Iron</keyword>
<dbReference type="PANTHER" id="PTHR42836">
    <property type="entry name" value="7-CARBOXY-7-DEAZAGUANINE SYNTHASE"/>
    <property type="match status" value="1"/>
</dbReference>
<accession>K2RE57</accession>
<dbReference type="InterPro" id="IPR058240">
    <property type="entry name" value="rSAM_sf"/>
</dbReference>
<comment type="similarity">
    <text evidence="8">Belongs to the radical SAM superfamily. 7-carboxy-7-deazaguanine synthase family.</text>
</comment>
<dbReference type="InterPro" id="IPR013785">
    <property type="entry name" value="Aldolase_TIM"/>
</dbReference>
<comment type="cofactor">
    <cofactor evidence="8">
        <name>Mg(2+)</name>
        <dbReference type="ChEBI" id="CHEBI:18420"/>
    </cofactor>
</comment>
<dbReference type="PATRIC" id="fig|1204725.3.peg.13"/>
<dbReference type="RefSeq" id="WP_004029185.1">
    <property type="nucleotide sequence ID" value="NZ_AMPO01000001.1"/>
</dbReference>
<comment type="cofactor">
    <cofactor evidence="8">
        <name>[4Fe-4S] cluster</name>
        <dbReference type="ChEBI" id="CHEBI:49883"/>
    </cofactor>
    <text evidence="8">Binds 1 [4Fe-4S] cluster. The cluster is coordinated with 3 cysteines and an exchangeable S-adenosyl-L-methionine.</text>
</comment>
<feature type="binding site" evidence="8">
    <location>
        <begin position="26"/>
        <end position="28"/>
    </location>
    <ligand>
        <name>substrate</name>
    </ligand>
</feature>
<comment type="subunit">
    <text evidence="8">Homodimer.</text>
</comment>
<comment type="pathway">
    <text evidence="8">Purine metabolism; 7-cyano-7-deazaguanine biosynthesis.</text>
</comment>
<dbReference type="PANTHER" id="PTHR42836:SF1">
    <property type="entry name" value="7-CARBOXY-7-DEAZAGUANINE SYNTHASE"/>
    <property type="match status" value="1"/>
</dbReference>
<dbReference type="PROSITE" id="PS51918">
    <property type="entry name" value="RADICAL_SAM"/>
    <property type="match status" value="1"/>
</dbReference>
<keyword evidence="6 8" id="KW-0411">Iron-sulfur</keyword>
<evidence type="ECO:0000256" key="6">
    <source>
        <dbReference type="ARBA" id="ARBA00023014"/>
    </source>
</evidence>
<feature type="binding site" evidence="8">
    <location>
        <position position="41"/>
    </location>
    <ligand>
        <name>substrate</name>
    </ligand>
</feature>
<keyword evidence="2 8" id="KW-0949">S-adenosyl-L-methionine</keyword>
<dbReference type="InterPro" id="IPR007197">
    <property type="entry name" value="rSAM"/>
</dbReference>
<comment type="caution">
    <text evidence="10">The sequence shown here is derived from an EMBL/GenBank/DDBJ whole genome shotgun (WGS) entry which is preliminary data.</text>
</comment>
<evidence type="ECO:0000313" key="10">
    <source>
        <dbReference type="EMBL" id="EKF86634.1"/>
    </source>
</evidence>
<dbReference type="UniPathway" id="UPA00391"/>
<evidence type="ECO:0000313" key="11">
    <source>
        <dbReference type="Proteomes" id="UP000007360"/>
    </source>
</evidence>
<feature type="domain" description="Radical SAM core" evidence="9">
    <location>
        <begin position="32"/>
        <end position="247"/>
    </location>
</feature>
<evidence type="ECO:0000256" key="2">
    <source>
        <dbReference type="ARBA" id="ARBA00022691"/>
    </source>
</evidence>
<dbReference type="GO" id="GO:0016840">
    <property type="term" value="F:carbon-nitrogen lyase activity"/>
    <property type="evidence" value="ECO:0007669"/>
    <property type="project" value="UniProtKB-UniRule"/>
</dbReference>
<evidence type="ECO:0000256" key="4">
    <source>
        <dbReference type="ARBA" id="ARBA00022842"/>
    </source>
</evidence>
<dbReference type="Pfam" id="PF04055">
    <property type="entry name" value="Radical_SAM"/>
    <property type="match status" value="1"/>
</dbReference>
<dbReference type="InterPro" id="IPR024924">
    <property type="entry name" value="7-CO-7-deazaguanine_synth-like"/>
</dbReference>
<dbReference type="CDD" id="cd01335">
    <property type="entry name" value="Radical_SAM"/>
    <property type="match status" value="1"/>
</dbReference>
<keyword evidence="3 8" id="KW-0479">Metal-binding</keyword>
<proteinExistence type="inferred from homology"/>
<keyword evidence="4 8" id="KW-0460">Magnesium</keyword>
<evidence type="ECO:0000256" key="7">
    <source>
        <dbReference type="ARBA" id="ARBA00023239"/>
    </source>
</evidence>
<dbReference type="PIRSF" id="PIRSF000370">
    <property type="entry name" value="QueE"/>
    <property type="match status" value="1"/>
</dbReference>
<dbReference type="GO" id="GO:1904047">
    <property type="term" value="F:S-adenosyl-L-methionine binding"/>
    <property type="evidence" value="ECO:0007669"/>
    <property type="project" value="UniProtKB-UniRule"/>
</dbReference>
<feature type="binding site" evidence="8">
    <location>
        <position position="45"/>
    </location>
    <ligand>
        <name>[4Fe-4S] cluster</name>
        <dbReference type="ChEBI" id="CHEBI:49883"/>
        <note>4Fe-4S-S-AdoMet</note>
    </ligand>
</feature>
<keyword evidence="1 8" id="KW-0004">4Fe-4S</keyword>
<dbReference type="Gene3D" id="3.20.20.70">
    <property type="entry name" value="Aldolase class I"/>
    <property type="match status" value="1"/>
</dbReference>
<comment type="function">
    <text evidence="8">Catalyzes the complex heterocyclic radical-mediated conversion of 6-carboxy-5,6,7,8-tetrahydropterin (CPH4) to 7-carboxy-7-deazaguanine (CDG), a step common to the biosynthetic pathways of all 7-deazapurine-containing compounds.</text>
</comment>
<comment type="caution">
    <text evidence="8">Lacks conserved residue(s) required for the propagation of feature annotation.</text>
</comment>
<dbReference type="Proteomes" id="UP000007360">
    <property type="component" value="Unassembled WGS sequence"/>
</dbReference>
<evidence type="ECO:0000259" key="9">
    <source>
        <dbReference type="PROSITE" id="PS51918"/>
    </source>
</evidence>
<dbReference type="GO" id="GO:0051539">
    <property type="term" value="F:4 iron, 4 sulfur cluster binding"/>
    <property type="evidence" value="ECO:0007669"/>
    <property type="project" value="UniProtKB-UniRule"/>
</dbReference>
<dbReference type="SUPFAM" id="SSF102114">
    <property type="entry name" value="Radical SAM enzymes"/>
    <property type="match status" value="1"/>
</dbReference>
<feature type="binding site" evidence="8">
    <location>
        <begin position="51"/>
        <end position="53"/>
    </location>
    <ligand>
        <name>S-adenosyl-L-methionine</name>
        <dbReference type="ChEBI" id="CHEBI:59789"/>
    </ligand>
</feature>
<reference evidence="10 11" key="1">
    <citation type="journal article" date="2012" name="J. Bacteriol.">
        <title>Draft genome sequence of Methanobacterium formicicum DSM 3637, an archaebacterium isolated from the methane producer amoeba Pelomyxa palustris.</title>
        <authorList>
            <person name="Gutierrez G."/>
        </authorList>
    </citation>
    <scope>NUCLEOTIDE SEQUENCE [LARGE SCALE GENOMIC DNA]</scope>
    <source>
        <strain evidence="11">DSM 3637 / PP1</strain>
    </source>
</reference>
<dbReference type="HAMAP" id="MF_00917">
    <property type="entry name" value="QueE"/>
    <property type="match status" value="1"/>
</dbReference>
<organism evidence="10 11">
    <name type="scientific">Methanobacterium formicicum (strain DSM 3637 / PP1)</name>
    <dbReference type="NCBI Taxonomy" id="1204725"/>
    <lineage>
        <taxon>Archaea</taxon>
        <taxon>Methanobacteriati</taxon>
        <taxon>Methanobacteriota</taxon>
        <taxon>Methanomada group</taxon>
        <taxon>Methanobacteria</taxon>
        <taxon>Methanobacteriales</taxon>
        <taxon>Methanobacteriaceae</taxon>
        <taxon>Methanobacterium</taxon>
    </lineage>
</organism>
<dbReference type="EMBL" id="AMPO01000001">
    <property type="protein sequence ID" value="EKF86634.1"/>
    <property type="molecule type" value="Genomic_DNA"/>
</dbReference>
<feature type="binding site" evidence="8">
    <location>
        <position position="49"/>
    </location>
    <ligand>
        <name>[4Fe-4S] cluster</name>
        <dbReference type="ChEBI" id="CHEBI:49883"/>
        <note>4Fe-4S-S-AdoMet</note>
    </ligand>
</feature>
<dbReference type="AlphaFoldDB" id="K2RE57"/>
<comment type="cofactor">
    <cofactor evidence="8">
        <name>S-adenosyl-L-methionine</name>
        <dbReference type="ChEBI" id="CHEBI:59789"/>
    </cofactor>
    <text evidence="8">Binds 1 S-adenosyl-L-methionine per subunit.</text>
</comment>
<keyword evidence="11" id="KW-1185">Reference proteome</keyword>
<feature type="binding site" evidence="8">
    <location>
        <position position="89"/>
    </location>
    <ligand>
        <name>substrate</name>
    </ligand>
</feature>
<gene>
    <name evidence="8" type="primary">queE</name>
    <name evidence="10" type="ORF">A994_00070</name>
</gene>